<evidence type="ECO:0000313" key="2">
    <source>
        <dbReference type="Proteomes" id="UP000800200"/>
    </source>
</evidence>
<evidence type="ECO:0000313" key="1">
    <source>
        <dbReference type="EMBL" id="KAF2194097.1"/>
    </source>
</evidence>
<reference evidence="1" key="1">
    <citation type="journal article" date="2020" name="Stud. Mycol.">
        <title>101 Dothideomycetes genomes: a test case for predicting lifestyles and emergence of pathogens.</title>
        <authorList>
            <person name="Haridas S."/>
            <person name="Albert R."/>
            <person name="Binder M."/>
            <person name="Bloem J."/>
            <person name="Labutti K."/>
            <person name="Salamov A."/>
            <person name="Andreopoulos B."/>
            <person name="Baker S."/>
            <person name="Barry K."/>
            <person name="Bills G."/>
            <person name="Bluhm B."/>
            <person name="Cannon C."/>
            <person name="Castanera R."/>
            <person name="Culley D."/>
            <person name="Daum C."/>
            <person name="Ezra D."/>
            <person name="Gonzalez J."/>
            <person name="Henrissat B."/>
            <person name="Kuo A."/>
            <person name="Liang C."/>
            <person name="Lipzen A."/>
            <person name="Lutzoni F."/>
            <person name="Magnuson J."/>
            <person name="Mondo S."/>
            <person name="Nolan M."/>
            <person name="Ohm R."/>
            <person name="Pangilinan J."/>
            <person name="Park H.-J."/>
            <person name="Ramirez L."/>
            <person name="Alfaro M."/>
            <person name="Sun H."/>
            <person name="Tritt A."/>
            <person name="Yoshinaga Y."/>
            <person name="Zwiers L.-H."/>
            <person name="Turgeon B."/>
            <person name="Goodwin S."/>
            <person name="Spatafora J."/>
            <person name="Crous P."/>
            <person name="Grigoriev I."/>
        </authorList>
    </citation>
    <scope>NUCLEOTIDE SEQUENCE</scope>
    <source>
        <strain evidence="1">CBS 207.26</strain>
    </source>
</reference>
<organism evidence="1 2">
    <name type="scientific">Zopfia rhizophila CBS 207.26</name>
    <dbReference type="NCBI Taxonomy" id="1314779"/>
    <lineage>
        <taxon>Eukaryota</taxon>
        <taxon>Fungi</taxon>
        <taxon>Dikarya</taxon>
        <taxon>Ascomycota</taxon>
        <taxon>Pezizomycotina</taxon>
        <taxon>Dothideomycetes</taxon>
        <taxon>Dothideomycetes incertae sedis</taxon>
        <taxon>Zopfiaceae</taxon>
        <taxon>Zopfia</taxon>
    </lineage>
</organism>
<accession>A0A6A6EPI2</accession>
<dbReference type="EMBL" id="ML994612">
    <property type="protein sequence ID" value="KAF2194097.1"/>
    <property type="molecule type" value="Genomic_DNA"/>
</dbReference>
<dbReference type="Proteomes" id="UP000800200">
    <property type="component" value="Unassembled WGS sequence"/>
</dbReference>
<gene>
    <name evidence="1" type="ORF">K469DRAFT_709601</name>
</gene>
<sequence>MHSREVERLFRIYIVVIFLRYRTEILLLKLLPFTKEYLNIIKLCWCHMKRRTTRKSIPSLRAKIEVA</sequence>
<name>A0A6A6EPI2_9PEZI</name>
<protein>
    <submittedName>
        <fullName evidence="1">Uncharacterized protein</fullName>
    </submittedName>
</protein>
<dbReference type="AlphaFoldDB" id="A0A6A6EPI2"/>
<keyword evidence="2" id="KW-1185">Reference proteome</keyword>
<proteinExistence type="predicted"/>